<feature type="binding site" evidence="7">
    <location>
        <position position="413"/>
    </location>
    <ligand>
        <name>ADP</name>
        <dbReference type="ChEBI" id="CHEBI:456216"/>
    </ligand>
</feature>
<feature type="binding site" evidence="7">
    <location>
        <position position="312"/>
    </location>
    <ligand>
        <name>ATP</name>
        <dbReference type="ChEBI" id="CHEBI:30616"/>
    </ligand>
</feature>
<dbReference type="NCBIfam" id="TIGR01311">
    <property type="entry name" value="glycerol_kin"/>
    <property type="match status" value="1"/>
</dbReference>
<feature type="domain" description="Carbohydrate kinase FGGY C-terminal" evidence="10">
    <location>
        <begin position="260"/>
        <end position="448"/>
    </location>
</feature>
<name>A0ABU8I817_9SPHI</name>
<keyword evidence="12" id="KW-1185">Reference proteome</keyword>
<feature type="binding site" evidence="7">
    <location>
        <position position="409"/>
    </location>
    <ligand>
        <name>ATP</name>
        <dbReference type="ChEBI" id="CHEBI:30616"/>
    </ligand>
</feature>
<dbReference type="Gene3D" id="3.30.420.40">
    <property type="match status" value="2"/>
</dbReference>
<feature type="binding site" evidence="7">
    <location>
        <position position="134"/>
    </location>
    <ligand>
        <name>sn-glycerol 3-phosphate</name>
        <dbReference type="ChEBI" id="CHEBI:57597"/>
    </ligand>
</feature>
<gene>
    <name evidence="7 11" type="primary">glpK</name>
    <name evidence="11" type="ORF">VJ786_13220</name>
</gene>
<keyword evidence="6 7" id="KW-0067">ATP-binding</keyword>
<dbReference type="RefSeq" id="WP_336557868.1">
    <property type="nucleotide sequence ID" value="NZ_JAYLLN010000036.1"/>
</dbReference>
<proteinExistence type="inferred from homology"/>
<dbReference type="Pfam" id="PF00370">
    <property type="entry name" value="FGGY_N"/>
    <property type="match status" value="1"/>
</dbReference>
<feature type="binding site" evidence="7">
    <location>
        <position position="82"/>
    </location>
    <ligand>
        <name>sn-glycerol 3-phosphate</name>
        <dbReference type="ChEBI" id="CHEBI:57597"/>
    </ligand>
</feature>
<feature type="binding site" evidence="7">
    <location>
        <position position="409"/>
    </location>
    <ligand>
        <name>ADP</name>
        <dbReference type="ChEBI" id="CHEBI:456216"/>
    </ligand>
</feature>
<keyword evidence="5 7" id="KW-0319">Glycerol metabolism</keyword>
<sequence>MKEYIISLDQGTTSSRAILFNKKGEIVDISQKEFQQIYPKSGWVEHDPQEIWSSQLAVLTEVLAKSKTKLESIKGIGITNQRETTIVWNKRTGVPIYNAIVWQDRRTADYCAELIAKGQLEKVQEKTGLLIDSYFSATKIKWILDHVKGARKLAERNELAFGTVDSWLIWNLTDGKVHVTDVSNASRTMLYNINTLEWDKDLLALFDIPASILPEVKSSSEIYGETSTELGSKSIPIAGIAGDQQAALFGQMCLKKGMAKNTYGTGCFLLMNVGNKPVKSENKLVTTIGWKIGKDVVYALEGSVFIGGAVVQWLRDELKIIKKSSDIEALATSVDDTDGVYLVPAFAGLGAPHWDANARGTLFGISRGTSDAHIARAALESIAYQTYDILKAMEADSKTKIKELRVDGGATQNNFLIQFQADILNSTVVRPEITETTAMGAAFLAGLAVGFWKDVKELEELWKEDKRISPRKSSKLKEYIASWNRAVNAVKYWSDNP</sequence>
<dbReference type="GO" id="GO:0004370">
    <property type="term" value="F:glycerol kinase activity"/>
    <property type="evidence" value="ECO:0007669"/>
    <property type="project" value="UniProtKB-EC"/>
</dbReference>
<comment type="function">
    <text evidence="7">Key enzyme in the regulation of glycerol uptake and metabolism. Catalyzes the phosphorylation of glycerol to yield sn-glycerol 3-phosphate.</text>
</comment>
<evidence type="ECO:0000313" key="11">
    <source>
        <dbReference type="EMBL" id="MEI5985859.1"/>
    </source>
</evidence>
<evidence type="ECO:0000256" key="6">
    <source>
        <dbReference type="ARBA" id="ARBA00022840"/>
    </source>
</evidence>
<keyword evidence="4 7" id="KW-0418">Kinase</keyword>
<feature type="binding site" evidence="7">
    <location>
        <position position="83"/>
    </location>
    <ligand>
        <name>sn-glycerol 3-phosphate</name>
        <dbReference type="ChEBI" id="CHEBI:57597"/>
    </ligand>
</feature>
<feature type="binding site" evidence="7">
    <location>
        <position position="308"/>
    </location>
    <ligand>
        <name>ATP</name>
        <dbReference type="ChEBI" id="CHEBI:30616"/>
    </ligand>
</feature>
<evidence type="ECO:0000259" key="9">
    <source>
        <dbReference type="Pfam" id="PF00370"/>
    </source>
</evidence>
<feature type="binding site" evidence="7">
    <location>
        <position position="82"/>
    </location>
    <ligand>
        <name>glycerol</name>
        <dbReference type="ChEBI" id="CHEBI:17754"/>
    </ligand>
</feature>
<evidence type="ECO:0000256" key="2">
    <source>
        <dbReference type="ARBA" id="ARBA00022679"/>
    </source>
</evidence>
<protein>
    <recommendedName>
        <fullName evidence="7">Glycerol kinase</fullName>
        <ecNumber evidence="7">2.7.1.30</ecNumber>
    </recommendedName>
    <alternativeName>
        <fullName evidence="7">ATP:glycerol 3-phosphotransferase</fullName>
    </alternativeName>
    <alternativeName>
        <fullName evidence="7">Glycerokinase</fullName>
        <shortName evidence="7">GK</shortName>
    </alternativeName>
</protein>
<dbReference type="InterPro" id="IPR000577">
    <property type="entry name" value="Carb_kinase_FGGY"/>
</dbReference>
<feature type="binding site" evidence="7">
    <location>
        <position position="16"/>
    </location>
    <ligand>
        <name>ADP</name>
        <dbReference type="ChEBI" id="CHEBI:456216"/>
    </ligand>
</feature>
<feature type="binding site" evidence="7">
    <location>
        <position position="308"/>
    </location>
    <ligand>
        <name>ADP</name>
        <dbReference type="ChEBI" id="CHEBI:456216"/>
    </ligand>
</feature>
<dbReference type="InterPro" id="IPR043129">
    <property type="entry name" value="ATPase_NBD"/>
</dbReference>
<dbReference type="EC" id="2.7.1.30" evidence="7"/>
<feature type="domain" description="Carbohydrate kinase FGGY N-terminal" evidence="9">
    <location>
        <begin position="4"/>
        <end position="250"/>
    </location>
</feature>
<reference evidence="11 12" key="1">
    <citation type="submission" date="2024-01" db="EMBL/GenBank/DDBJ databases">
        <title>Sphingobacterium tenebrionis sp. nov., a novel endophyte isolated from tenebrio molitor intestines.</title>
        <authorList>
            <person name="Zhang C."/>
        </authorList>
    </citation>
    <scope>NUCLEOTIDE SEQUENCE [LARGE SCALE GENOMIC DNA]</scope>
    <source>
        <strain evidence="11 12">PU5-4</strain>
    </source>
</reference>
<feature type="binding site" evidence="7">
    <location>
        <position position="12"/>
    </location>
    <ligand>
        <name>ATP</name>
        <dbReference type="ChEBI" id="CHEBI:30616"/>
    </ligand>
</feature>
<dbReference type="HAMAP" id="MF_00186">
    <property type="entry name" value="Glycerol_kin"/>
    <property type="match status" value="1"/>
</dbReference>
<evidence type="ECO:0000256" key="8">
    <source>
        <dbReference type="RuleBase" id="RU003733"/>
    </source>
</evidence>
<dbReference type="InterPro" id="IPR018485">
    <property type="entry name" value="FGGY_C"/>
</dbReference>
<comment type="activity regulation">
    <text evidence="7">Inhibited by fructose 1,6-bisphosphate (FBP).</text>
</comment>
<comment type="catalytic activity">
    <reaction evidence="7">
        <text>glycerol + ATP = sn-glycerol 3-phosphate + ADP + H(+)</text>
        <dbReference type="Rhea" id="RHEA:21644"/>
        <dbReference type="ChEBI" id="CHEBI:15378"/>
        <dbReference type="ChEBI" id="CHEBI:17754"/>
        <dbReference type="ChEBI" id="CHEBI:30616"/>
        <dbReference type="ChEBI" id="CHEBI:57597"/>
        <dbReference type="ChEBI" id="CHEBI:456216"/>
        <dbReference type="EC" id="2.7.1.30"/>
    </reaction>
</comment>
<dbReference type="NCBIfam" id="NF000756">
    <property type="entry name" value="PRK00047.1"/>
    <property type="match status" value="1"/>
</dbReference>
<comment type="caution">
    <text evidence="11">The sequence shown here is derived from an EMBL/GenBank/DDBJ whole genome shotgun (WGS) entry which is preliminary data.</text>
</comment>
<evidence type="ECO:0000256" key="3">
    <source>
        <dbReference type="ARBA" id="ARBA00022741"/>
    </source>
</evidence>
<dbReference type="PIRSF" id="PIRSF000538">
    <property type="entry name" value="GlpK"/>
    <property type="match status" value="1"/>
</dbReference>
<keyword evidence="3 7" id="KW-0547">Nucleotide-binding</keyword>
<dbReference type="InterPro" id="IPR005999">
    <property type="entry name" value="Glycerol_kin"/>
</dbReference>
<feature type="binding site" evidence="7">
    <location>
        <position position="243"/>
    </location>
    <ligand>
        <name>sn-glycerol 3-phosphate</name>
        <dbReference type="ChEBI" id="CHEBI:57597"/>
    </ligand>
</feature>
<evidence type="ECO:0000256" key="4">
    <source>
        <dbReference type="ARBA" id="ARBA00022777"/>
    </source>
</evidence>
<feature type="binding site" evidence="7">
    <location>
        <position position="12"/>
    </location>
    <ligand>
        <name>ADP</name>
        <dbReference type="ChEBI" id="CHEBI:456216"/>
    </ligand>
</feature>
<feature type="binding site" evidence="7">
    <location>
        <position position="13"/>
    </location>
    <ligand>
        <name>ATP</name>
        <dbReference type="ChEBI" id="CHEBI:30616"/>
    </ligand>
</feature>
<feature type="binding site" evidence="7">
    <location>
        <position position="134"/>
    </location>
    <ligand>
        <name>glycerol</name>
        <dbReference type="ChEBI" id="CHEBI:17754"/>
    </ligand>
</feature>
<feature type="binding site" evidence="7">
    <location>
        <position position="243"/>
    </location>
    <ligand>
        <name>glycerol</name>
        <dbReference type="ChEBI" id="CHEBI:17754"/>
    </ligand>
</feature>
<evidence type="ECO:0000256" key="1">
    <source>
        <dbReference type="ARBA" id="ARBA00009156"/>
    </source>
</evidence>
<keyword evidence="2 7" id="KW-0808">Transferase</keyword>
<dbReference type="EMBL" id="JAYLLN010000036">
    <property type="protein sequence ID" value="MEI5985859.1"/>
    <property type="molecule type" value="Genomic_DNA"/>
</dbReference>
<comment type="pathway">
    <text evidence="7">Polyol metabolism; glycerol degradation via glycerol kinase pathway; sn-glycerol 3-phosphate from glycerol: step 1/1.</text>
</comment>
<dbReference type="SUPFAM" id="SSF53067">
    <property type="entry name" value="Actin-like ATPase domain"/>
    <property type="match status" value="2"/>
</dbReference>
<comment type="similarity">
    <text evidence="1 7 8">Belongs to the FGGY kinase family.</text>
</comment>
<accession>A0ABU8I817</accession>
<evidence type="ECO:0000256" key="5">
    <source>
        <dbReference type="ARBA" id="ARBA00022798"/>
    </source>
</evidence>
<feature type="binding site" evidence="7">
    <location>
        <position position="265"/>
    </location>
    <ligand>
        <name>ADP</name>
        <dbReference type="ChEBI" id="CHEBI:456216"/>
    </ligand>
</feature>
<evidence type="ECO:0000313" key="12">
    <source>
        <dbReference type="Proteomes" id="UP001363035"/>
    </source>
</evidence>
<feature type="binding site" evidence="7">
    <location>
        <position position="83"/>
    </location>
    <ligand>
        <name>glycerol</name>
        <dbReference type="ChEBI" id="CHEBI:17754"/>
    </ligand>
</feature>
<dbReference type="Pfam" id="PF02782">
    <property type="entry name" value="FGGY_C"/>
    <property type="match status" value="1"/>
</dbReference>
<feature type="binding site" evidence="7">
    <location>
        <position position="265"/>
    </location>
    <ligand>
        <name>ATP</name>
        <dbReference type="ChEBI" id="CHEBI:30616"/>
    </ligand>
</feature>
<feature type="binding site" evidence="7">
    <location>
        <position position="12"/>
    </location>
    <ligand>
        <name>sn-glycerol 3-phosphate</name>
        <dbReference type="ChEBI" id="CHEBI:57597"/>
    </ligand>
</feature>
<dbReference type="PANTHER" id="PTHR10196">
    <property type="entry name" value="SUGAR KINASE"/>
    <property type="match status" value="1"/>
</dbReference>
<dbReference type="Proteomes" id="UP001363035">
    <property type="component" value="Unassembled WGS sequence"/>
</dbReference>
<dbReference type="InterPro" id="IPR018483">
    <property type="entry name" value="Carb_kinase_FGGY_CS"/>
</dbReference>
<evidence type="ECO:0000259" key="10">
    <source>
        <dbReference type="Pfam" id="PF02782"/>
    </source>
</evidence>
<feature type="binding site" evidence="7">
    <location>
        <position position="14"/>
    </location>
    <ligand>
        <name>ATP</name>
        <dbReference type="ChEBI" id="CHEBI:30616"/>
    </ligand>
</feature>
<dbReference type="CDD" id="cd07786">
    <property type="entry name" value="FGGY_EcGK_like"/>
    <property type="match status" value="1"/>
</dbReference>
<dbReference type="PANTHER" id="PTHR10196:SF69">
    <property type="entry name" value="GLYCEROL KINASE"/>
    <property type="match status" value="1"/>
</dbReference>
<dbReference type="InterPro" id="IPR018484">
    <property type="entry name" value="FGGY_N"/>
</dbReference>
<evidence type="ECO:0000256" key="7">
    <source>
        <dbReference type="HAMAP-Rule" id="MF_00186"/>
    </source>
</evidence>
<dbReference type="PROSITE" id="PS00445">
    <property type="entry name" value="FGGY_KINASES_2"/>
    <property type="match status" value="1"/>
</dbReference>
<feature type="binding site" evidence="7">
    <location>
        <position position="244"/>
    </location>
    <ligand>
        <name>glycerol</name>
        <dbReference type="ChEBI" id="CHEBI:17754"/>
    </ligand>
</feature>
<organism evidence="11 12">
    <name type="scientific">Sphingobacterium tenebrionis</name>
    <dbReference type="NCBI Taxonomy" id="3111775"/>
    <lineage>
        <taxon>Bacteria</taxon>
        <taxon>Pseudomonadati</taxon>
        <taxon>Bacteroidota</taxon>
        <taxon>Sphingobacteriia</taxon>
        <taxon>Sphingobacteriales</taxon>
        <taxon>Sphingobacteriaceae</taxon>
        <taxon>Sphingobacterium</taxon>
    </lineage>
</organism>
<dbReference type="PROSITE" id="PS00933">
    <property type="entry name" value="FGGY_KINASES_1"/>
    <property type="match status" value="1"/>
</dbReference>